<comment type="caution">
    <text evidence="1">The sequence shown here is derived from an EMBL/GenBank/DDBJ whole genome shotgun (WGS) entry which is preliminary data.</text>
</comment>
<reference evidence="1 2" key="1">
    <citation type="submission" date="2020-08" db="EMBL/GenBank/DDBJ databases">
        <title>Genomic Encyclopedia of Type Strains, Phase IV (KMG-IV): sequencing the most valuable type-strain genomes for metagenomic binning, comparative biology and taxonomic classification.</title>
        <authorList>
            <person name="Goeker M."/>
        </authorList>
    </citation>
    <scope>NUCLEOTIDE SEQUENCE [LARGE SCALE GENOMIC DNA]</scope>
    <source>
        <strain evidence="1 2">DSM 4737</strain>
    </source>
</reference>
<dbReference type="Gene3D" id="3.20.170.20">
    <property type="entry name" value="Protein of unknown function DUF952"/>
    <property type="match status" value="1"/>
</dbReference>
<dbReference type="Pfam" id="PF06108">
    <property type="entry name" value="DUF952"/>
    <property type="match status" value="1"/>
</dbReference>
<dbReference type="RefSeq" id="WP_183211860.1">
    <property type="nucleotide sequence ID" value="NZ_JACHOR010000001.1"/>
</dbReference>
<dbReference type="Proteomes" id="UP000545037">
    <property type="component" value="Unassembled WGS sequence"/>
</dbReference>
<proteinExistence type="predicted"/>
<dbReference type="InterPro" id="IPR009297">
    <property type="entry name" value="DUF952"/>
</dbReference>
<gene>
    <name evidence="1" type="ORF">GGR13_000482</name>
</gene>
<name>A0A7W9FD57_9CAUL</name>
<dbReference type="PANTHER" id="PTHR34129:SF1">
    <property type="entry name" value="DUF952 DOMAIN-CONTAINING PROTEIN"/>
    <property type="match status" value="1"/>
</dbReference>
<evidence type="ECO:0000313" key="2">
    <source>
        <dbReference type="Proteomes" id="UP000545037"/>
    </source>
</evidence>
<sequence>MSAPVAYKLVAREEWEAANATGPYGGSAVDLADGYIHLSGADTLLETARKYYAGQTDLLLLAVDLGTLGGTVVWEPSRGGALFPHIYGPLPVSAVKSARSLKVDEAGALIFEDGAGL</sequence>
<organism evidence="1 2">
    <name type="scientific">Brevundimonas variabilis</name>
    <dbReference type="NCBI Taxonomy" id="74312"/>
    <lineage>
        <taxon>Bacteria</taxon>
        <taxon>Pseudomonadati</taxon>
        <taxon>Pseudomonadota</taxon>
        <taxon>Alphaproteobacteria</taxon>
        <taxon>Caulobacterales</taxon>
        <taxon>Caulobacteraceae</taxon>
        <taxon>Brevundimonas</taxon>
    </lineage>
</organism>
<keyword evidence="2" id="KW-1185">Reference proteome</keyword>
<dbReference type="EMBL" id="JACHOR010000001">
    <property type="protein sequence ID" value="MBB5744910.1"/>
    <property type="molecule type" value="Genomic_DNA"/>
</dbReference>
<dbReference type="AlphaFoldDB" id="A0A7W9FD57"/>
<dbReference type="SUPFAM" id="SSF56399">
    <property type="entry name" value="ADP-ribosylation"/>
    <property type="match status" value="1"/>
</dbReference>
<accession>A0A7W9FD57</accession>
<protein>
    <submittedName>
        <fullName evidence="1">Uncharacterized protein (DUF952 family)</fullName>
    </submittedName>
</protein>
<evidence type="ECO:0000313" key="1">
    <source>
        <dbReference type="EMBL" id="MBB5744910.1"/>
    </source>
</evidence>
<dbReference type="PANTHER" id="PTHR34129">
    <property type="entry name" value="BLR1139 PROTEIN"/>
    <property type="match status" value="1"/>
</dbReference>